<organism evidence="1 2">
    <name type="scientific">Vanrija albida</name>
    <dbReference type="NCBI Taxonomy" id="181172"/>
    <lineage>
        <taxon>Eukaryota</taxon>
        <taxon>Fungi</taxon>
        <taxon>Dikarya</taxon>
        <taxon>Basidiomycota</taxon>
        <taxon>Agaricomycotina</taxon>
        <taxon>Tremellomycetes</taxon>
        <taxon>Trichosporonales</taxon>
        <taxon>Trichosporonaceae</taxon>
        <taxon>Vanrija</taxon>
    </lineage>
</organism>
<evidence type="ECO:0000313" key="2">
    <source>
        <dbReference type="Proteomes" id="UP001565368"/>
    </source>
</evidence>
<accession>A0ABR3QGJ8</accession>
<evidence type="ECO:0000313" key="1">
    <source>
        <dbReference type="EMBL" id="KAL1413787.1"/>
    </source>
</evidence>
<reference evidence="1 2" key="1">
    <citation type="submission" date="2023-08" db="EMBL/GenBank/DDBJ databases">
        <title>Annotated Genome Sequence of Vanrija albida AlHP1.</title>
        <authorList>
            <person name="Herzog R."/>
        </authorList>
    </citation>
    <scope>NUCLEOTIDE SEQUENCE [LARGE SCALE GENOMIC DNA]</scope>
    <source>
        <strain evidence="1 2">AlHP1</strain>
    </source>
</reference>
<dbReference type="GeneID" id="95982613"/>
<gene>
    <name evidence="1" type="ORF">Q8F55_001570</name>
</gene>
<sequence length="267" mass="29226">MDEWPRGVVPSTFLTRFVGVMATLEAPGGAAAARRAAFLHSINPGVADFNPSRPILSLVDLAGQIPMGPPTAPPTALPTALPTSRVIPPSAGTTIVGGTRVRGRYPHVIERIVEYFDSRSARPETLADALSPPDPVEVAVPQPTRRQPLHWVYPTNADAQRHIQQLYDLIHWCTNPDADLSEPTKQYLFDSAIPMILNYIDEVHAMMRSRDTRRGGPTRGMSHVALSFLDDDGADSDGDDFGYGIGYPRFSRRFVRGRFMPGGAAVW</sequence>
<keyword evidence="2" id="KW-1185">Reference proteome</keyword>
<dbReference type="EMBL" id="JBBXJM010000001">
    <property type="protein sequence ID" value="KAL1413787.1"/>
    <property type="molecule type" value="Genomic_DNA"/>
</dbReference>
<proteinExistence type="predicted"/>
<protein>
    <submittedName>
        <fullName evidence="1">Uncharacterized protein</fullName>
    </submittedName>
</protein>
<dbReference type="RefSeq" id="XP_069213731.1">
    <property type="nucleotide sequence ID" value="XM_069350187.1"/>
</dbReference>
<name>A0ABR3QGJ8_9TREE</name>
<comment type="caution">
    <text evidence="1">The sequence shown here is derived from an EMBL/GenBank/DDBJ whole genome shotgun (WGS) entry which is preliminary data.</text>
</comment>
<dbReference type="Proteomes" id="UP001565368">
    <property type="component" value="Unassembled WGS sequence"/>
</dbReference>